<dbReference type="PANTHER" id="PTHR15756:SF6">
    <property type="entry name" value="TRANSMEMBRANE PROTEIN 176A"/>
    <property type="match status" value="1"/>
</dbReference>
<feature type="transmembrane region" description="Helical" evidence="7">
    <location>
        <begin position="131"/>
        <end position="153"/>
    </location>
</feature>
<comment type="caution">
    <text evidence="8">The sequence shown here is derived from an EMBL/GenBank/DDBJ whole genome shotgun (WGS) entry which is preliminary data.</text>
</comment>
<dbReference type="EMBL" id="WNYA01001533">
    <property type="protein sequence ID" value="KAG8545593.1"/>
    <property type="molecule type" value="Genomic_DNA"/>
</dbReference>
<dbReference type="InterPro" id="IPR009281">
    <property type="entry name" value="TMEM176A/TMEM176B"/>
</dbReference>
<accession>A0AAV6ZIA7</accession>
<feature type="transmembrane region" description="Helical" evidence="7">
    <location>
        <begin position="106"/>
        <end position="125"/>
    </location>
</feature>
<evidence type="ECO:0000256" key="4">
    <source>
        <dbReference type="ARBA" id="ARBA00022692"/>
    </source>
</evidence>
<evidence type="ECO:0000313" key="8">
    <source>
        <dbReference type="EMBL" id="KAG8545593.1"/>
    </source>
</evidence>
<evidence type="ECO:0000256" key="6">
    <source>
        <dbReference type="ARBA" id="ARBA00023136"/>
    </source>
</evidence>
<protein>
    <recommendedName>
        <fullName evidence="10">Transmembrane protein 176A-like</fullName>
    </recommendedName>
</protein>
<dbReference type="Proteomes" id="UP000824782">
    <property type="component" value="Unassembled WGS sequence"/>
</dbReference>
<evidence type="ECO:0000256" key="3">
    <source>
        <dbReference type="ARBA" id="ARBA00022553"/>
    </source>
</evidence>
<keyword evidence="5 7" id="KW-1133">Transmembrane helix</keyword>
<feature type="transmembrane region" description="Helical" evidence="7">
    <location>
        <begin position="72"/>
        <end position="94"/>
    </location>
</feature>
<keyword evidence="4 7" id="KW-0812">Transmembrane</keyword>
<reference evidence="8" key="1">
    <citation type="thesis" date="2020" institute="ProQuest LLC" country="789 East Eisenhower Parkway, Ann Arbor, MI, USA">
        <title>Comparative Genomics and Chromosome Evolution.</title>
        <authorList>
            <person name="Mudd A.B."/>
        </authorList>
    </citation>
    <scope>NUCLEOTIDE SEQUENCE</scope>
    <source>
        <strain evidence="8">237g6f4</strain>
        <tissue evidence="8">Blood</tissue>
    </source>
</reference>
<evidence type="ECO:0000313" key="9">
    <source>
        <dbReference type="Proteomes" id="UP000824782"/>
    </source>
</evidence>
<dbReference type="InterPro" id="IPR007237">
    <property type="entry name" value="CD20-like"/>
</dbReference>
<proteinExistence type="inferred from homology"/>
<evidence type="ECO:0008006" key="10">
    <source>
        <dbReference type="Google" id="ProtNLM"/>
    </source>
</evidence>
<dbReference type="PANTHER" id="PTHR15756">
    <property type="entry name" value="LR8/HCA112"/>
    <property type="match status" value="1"/>
</dbReference>
<dbReference type="Pfam" id="PF04103">
    <property type="entry name" value="CD20"/>
    <property type="match status" value="1"/>
</dbReference>
<sequence>MSRETRAMNVNTVKSENGKVSCETAEGTVVHININQRSVLDCLLDTLRFFQDVKKSGGNTSPSPSSSSARNLGFGAAYMSLGFFSAMLAVLINIVQVGMIICYSSLHFWVGFPFLVSGALHLVAYKYPKTFWKVLVFISVLLNLSVSIAGIVLTADDLQWYDWNHDNQICDKLRYGRNDYYGPTRSSGFYYESDYDLTSCREQIQRYQSLKAGLKIVTLLIVIWGLCLSILSLGFGVKSCCSSCKIEKNDKEDDALLKTELCDDIIIA</sequence>
<comment type="subcellular location">
    <subcellularLocation>
        <location evidence="1">Membrane</location>
        <topology evidence="1">Multi-pass membrane protein</topology>
    </subcellularLocation>
</comment>
<gene>
    <name evidence="8" type="ORF">GDO81_020632</name>
</gene>
<keyword evidence="3" id="KW-0597">Phosphoprotein</keyword>
<comment type="similarity">
    <text evidence="2">Belongs to the TMEM176 family.</text>
</comment>
<feature type="transmembrane region" description="Helical" evidence="7">
    <location>
        <begin position="216"/>
        <end position="237"/>
    </location>
</feature>
<evidence type="ECO:0000256" key="7">
    <source>
        <dbReference type="SAM" id="Phobius"/>
    </source>
</evidence>
<evidence type="ECO:0000256" key="5">
    <source>
        <dbReference type="ARBA" id="ARBA00022989"/>
    </source>
</evidence>
<keyword evidence="6 7" id="KW-0472">Membrane</keyword>
<evidence type="ECO:0000256" key="1">
    <source>
        <dbReference type="ARBA" id="ARBA00004141"/>
    </source>
</evidence>
<evidence type="ECO:0000256" key="2">
    <source>
        <dbReference type="ARBA" id="ARBA00006022"/>
    </source>
</evidence>
<organism evidence="8 9">
    <name type="scientific">Engystomops pustulosus</name>
    <name type="common">Tungara frog</name>
    <name type="synonym">Physalaemus pustulosus</name>
    <dbReference type="NCBI Taxonomy" id="76066"/>
    <lineage>
        <taxon>Eukaryota</taxon>
        <taxon>Metazoa</taxon>
        <taxon>Chordata</taxon>
        <taxon>Craniata</taxon>
        <taxon>Vertebrata</taxon>
        <taxon>Euteleostomi</taxon>
        <taxon>Amphibia</taxon>
        <taxon>Batrachia</taxon>
        <taxon>Anura</taxon>
        <taxon>Neobatrachia</taxon>
        <taxon>Hyloidea</taxon>
        <taxon>Leptodactylidae</taxon>
        <taxon>Leiuperinae</taxon>
        <taxon>Engystomops</taxon>
    </lineage>
</organism>
<dbReference type="GO" id="GO:0016020">
    <property type="term" value="C:membrane"/>
    <property type="evidence" value="ECO:0007669"/>
    <property type="project" value="UniProtKB-SubCell"/>
</dbReference>
<keyword evidence="9" id="KW-1185">Reference proteome</keyword>
<dbReference type="AlphaFoldDB" id="A0AAV6ZIA7"/>
<name>A0AAV6ZIA7_ENGPU</name>